<dbReference type="InterPro" id="IPR050344">
    <property type="entry name" value="Peptidase_M1_aminopeptidases"/>
</dbReference>
<evidence type="ECO:0000256" key="14">
    <source>
        <dbReference type="ARBA" id="ARBA00029811"/>
    </source>
</evidence>
<dbReference type="SUPFAM" id="SSF48371">
    <property type="entry name" value="ARM repeat"/>
    <property type="match status" value="1"/>
</dbReference>
<keyword evidence="6 19" id="KW-0031">Aminopeptidase</keyword>
<dbReference type="RefSeq" id="WP_099799829.1">
    <property type="nucleotide sequence ID" value="NZ_CP018092.1"/>
</dbReference>
<dbReference type="GO" id="GO:0043171">
    <property type="term" value="P:peptide catabolic process"/>
    <property type="evidence" value="ECO:0007669"/>
    <property type="project" value="TreeGrafter"/>
</dbReference>
<dbReference type="Gene3D" id="1.10.390.10">
    <property type="entry name" value="Neutral Protease Domain 2"/>
    <property type="match status" value="1"/>
</dbReference>
<reference evidence="19 20" key="1">
    <citation type="submission" date="2016-11" db="EMBL/GenBank/DDBJ databases">
        <title>Complete genome sequence of thermophilic cyanobacteria strain Synechococcus sp. PCC6715.</title>
        <authorList>
            <person name="Tang J."/>
            <person name="Daroch M."/>
            <person name="Liang Y."/>
            <person name="Jiang D."/>
            <person name="Shah M."/>
        </authorList>
    </citation>
    <scope>NUCLEOTIDE SEQUENCE [LARGE SCALE GENOMIC DNA]</scope>
    <source>
        <strain evidence="19 20">PCC 6715</strain>
    </source>
</reference>
<evidence type="ECO:0000256" key="5">
    <source>
        <dbReference type="ARBA" id="ARBA00015611"/>
    </source>
</evidence>
<dbReference type="CDD" id="cd09603">
    <property type="entry name" value="M1_APN_like"/>
    <property type="match status" value="1"/>
</dbReference>
<dbReference type="GO" id="GO:0016285">
    <property type="term" value="F:alanyl aminopeptidase activity"/>
    <property type="evidence" value="ECO:0007669"/>
    <property type="project" value="UniProtKB-EC"/>
</dbReference>
<dbReference type="InterPro" id="IPR016024">
    <property type="entry name" value="ARM-type_fold"/>
</dbReference>
<evidence type="ECO:0000256" key="12">
    <source>
        <dbReference type="ARBA" id="ARBA00022833"/>
    </source>
</evidence>
<dbReference type="EMBL" id="CP018092">
    <property type="protein sequence ID" value="ATS19503.1"/>
    <property type="molecule type" value="Genomic_DNA"/>
</dbReference>
<dbReference type="SUPFAM" id="SSF55486">
    <property type="entry name" value="Metalloproteases ('zincins'), catalytic domain"/>
    <property type="match status" value="1"/>
</dbReference>
<accession>A0A2D2Q4T5</accession>
<keyword evidence="7" id="KW-0042">Antenna complex</keyword>
<dbReference type="SMART" id="SM00567">
    <property type="entry name" value="EZ_HEAT"/>
    <property type="match status" value="5"/>
</dbReference>
<dbReference type="InterPro" id="IPR001930">
    <property type="entry name" value="Peptidase_M1"/>
</dbReference>
<dbReference type="KEGG" id="slw:BRW62_04290"/>
<keyword evidence="10" id="KW-0605">Phycobilisome</keyword>
<dbReference type="AlphaFoldDB" id="A0A2D2Q4T5"/>
<evidence type="ECO:0000256" key="15">
    <source>
        <dbReference type="ARBA" id="ARBA00031533"/>
    </source>
</evidence>
<dbReference type="SUPFAM" id="SSF63737">
    <property type="entry name" value="Leukotriene A4 hydrolase N-terminal domain"/>
    <property type="match status" value="1"/>
</dbReference>
<evidence type="ECO:0000256" key="9">
    <source>
        <dbReference type="ARBA" id="ARBA00022723"/>
    </source>
</evidence>
<dbReference type="GO" id="GO:0070006">
    <property type="term" value="F:metalloaminopeptidase activity"/>
    <property type="evidence" value="ECO:0007669"/>
    <property type="project" value="TreeGrafter"/>
</dbReference>
<dbReference type="EC" id="3.4.11.2" evidence="4"/>
<evidence type="ECO:0000256" key="3">
    <source>
        <dbReference type="ARBA" id="ARBA00010136"/>
    </source>
</evidence>
<evidence type="ECO:0000256" key="7">
    <source>
        <dbReference type="ARBA" id="ARBA00022549"/>
    </source>
</evidence>
<dbReference type="OrthoDB" id="100605at2"/>
<evidence type="ECO:0000256" key="16">
    <source>
        <dbReference type="SAM" id="Coils"/>
    </source>
</evidence>
<evidence type="ECO:0000259" key="17">
    <source>
        <dbReference type="Pfam" id="PF01433"/>
    </source>
</evidence>
<dbReference type="InterPro" id="IPR042097">
    <property type="entry name" value="Aminopeptidase_N-like_N_sf"/>
</dbReference>
<proteinExistence type="inferred from homology"/>
<reference evidence="20" key="2">
    <citation type="journal article" date="2022" name="Front. Microbiol.">
        <title>Comparative Genomic Analysis Revealed Distinct Molecular Components and Organization of CO2-Concentrating Mechanism in Thermophilic Cyanobacteria.</title>
        <authorList>
            <person name="Tang J."/>
            <person name="Zhou H."/>
            <person name="Yao D."/>
            <person name="Riaz S."/>
            <person name="You D."/>
            <person name="Klepacz-Smolka A."/>
            <person name="Daroch M."/>
        </authorList>
    </citation>
    <scope>NUCLEOTIDE SEQUENCE [LARGE SCALE GENOMIC DNA]</scope>
    <source>
        <strain evidence="20">PCC 6715</strain>
    </source>
</reference>
<dbReference type="InterPro" id="IPR014782">
    <property type="entry name" value="Peptidase_M1_dom"/>
</dbReference>
<feature type="coiled-coil region" evidence="16">
    <location>
        <begin position="815"/>
        <end position="849"/>
    </location>
</feature>
<evidence type="ECO:0000256" key="2">
    <source>
        <dbReference type="ARBA" id="ARBA00001947"/>
    </source>
</evidence>
<dbReference type="InterPro" id="IPR027268">
    <property type="entry name" value="Peptidase_M4/M1_CTD_sf"/>
</dbReference>
<comment type="similarity">
    <text evidence="3">Belongs to the peptidase M1 family.</text>
</comment>
<comment type="cofactor">
    <cofactor evidence="2">
        <name>Zn(2+)</name>
        <dbReference type="ChEBI" id="CHEBI:29105"/>
    </cofactor>
</comment>
<evidence type="ECO:0000256" key="8">
    <source>
        <dbReference type="ARBA" id="ARBA00022670"/>
    </source>
</evidence>
<dbReference type="GO" id="GO:0030089">
    <property type="term" value="C:phycobilisome"/>
    <property type="evidence" value="ECO:0007669"/>
    <property type="project" value="UniProtKB-KW"/>
</dbReference>
<keyword evidence="20" id="KW-1185">Reference proteome</keyword>
<gene>
    <name evidence="19" type="ORF">BRW62_04290</name>
</gene>
<dbReference type="GO" id="GO:0005737">
    <property type="term" value="C:cytoplasm"/>
    <property type="evidence" value="ECO:0007669"/>
    <property type="project" value="TreeGrafter"/>
</dbReference>
<sequence>MAVSSNPFVLSGARPHYSPDRPVRVEHIFLDLTLDLAQHQCWGHCHLHLRPLHPHVRHLRLNAVGQRIQGVTLQHQIHPFTYDGEHLDLALEPNFPLSPDQSLLLTIEYHLDRPQRGLYFVDTTPPQAWTQGEDEDSRYWFPCFDYPGQLATSEVRVRVPHALQAISNGELRASYPEGDWQVFHWYQPQVHPTYLMTLAVGDFAVFDDQWQGKPVTYYVAKERADDARRSLGKTPQMIDFFSRIYDYPYPYPKYAQVCVADFIFGGMENTSTTLLTDRCLLDERAAQDDFRTESLVAHELAHQWFGDLVVIKHWSHAWLKEGMASYAEVLWFEEEYGADFAAYYRLGELRNYLSEDSDRYRRPIVTHIYREAIELYDRHLYEKGACVYHMIRQALGDDLFWKAIQTFVKTYAHQTVETVDLLRAIETATGRNLLPLFDQYVFRGGHPDFHVSYRWESTDRLAVLTIKQQQVTEGVSPLERNLFDLRIPVAIGTVEAGGNVSLQTLTLRVYEPEHTFYLPLPQQPSFVSFDAGNHTLKTVTLEYPLPELMAQLRHDPDVLGRIHAAIALGKKGNLEVVNALATALKEEPFWGVRQEIASVLGTIRLDQSLEALCCALEDPQPQVRNAAVEAIASFKSAAAYNHLKAIAKHGDPSYRVEAAALKGIGMIAAAKPQPKPSPEKVLKRLRSALDTRQGWNEVVRCGAIAGVGYLKELPEAVELVLSYTAATVPQPLRLAAIRTLGAMGDRHHPQLRQILERLEQLSHETFFLTQVAVVQALSQIDHPRVLAILQAVGDRTSDGRIKRLVDESIAKLKNALGTDERLKTLETTLSDLQKENQTLKSRLEHLEAKTKATHADAAAN</sequence>
<dbReference type="Gene3D" id="1.25.10.10">
    <property type="entry name" value="Leucine-rich Repeat Variant"/>
    <property type="match status" value="2"/>
</dbReference>
<dbReference type="InterPro" id="IPR011989">
    <property type="entry name" value="ARM-like"/>
</dbReference>
<evidence type="ECO:0000256" key="10">
    <source>
        <dbReference type="ARBA" id="ARBA00022738"/>
    </source>
</evidence>
<evidence type="ECO:0000256" key="4">
    <source>
        <dbReference type="ARBA" id="ARBA00012564"/>
    </source>
</evidence>
<keyword evidence="13" id="KW-0482">Metalloprotease</keyword>
<evidence type="ECO:0000256" key="1">
    <source>
        <dbReference type="ARBA" id="ARBA00000098"/>
    </source>
</evidence>
<organism evidence="19 20">
    <name type="scientific">Parathermosynechococcus lividus PCC 6715</name>
    <dbReference type="NCBI Taxonomy" id="1917166"/>
    <lineage>
        <taxon>Bacteria</taxon>
        <taxon>Bacillati</taxon>
        <taxon>Cyanobacteriota</taxon>
        <taxon>Cyanophyceae</taxon>
        <taxon>Acaryochloridales</taxon>
        <taxon>Thermosynechococcaceae</taxon>
        <taxon>Parathermosynechococcus</taxon>
    </lineage>
</organism>
<dbReference type="GO" id="GO:0008270">
    <property type="term" value="F:zinc ion binding"/>
    <property type="evidence" value="ECO:0007669"/>
    <property type="project" value="InterPro"/>
</dbReference>
<dbReference type="InterPro" id="IPR045357">
    <property type="entry name" value="Aminopeptidase_N-like_N"/>
</dbReference>
<evidence type="ECO:0000256" key="13">
    <source>
        <dbReference type="ARBA" id="ARBA00023049"/>
    </source>
</evidence>
<dbReference type="GO" id="GO:0042277">
    <property type="term" value="F:peptide binding"/>
    <property type="evidence" value="ECO:0007669"/>
    <property type="project" value="TreeGrafter"/>
</dbReference>
<evidence type="ECO:0000259" key="18">
    <source>
        <dbReference type="Pfam" id="PF17900"/>
    </source>
</evidence>
<name>A0A2D2Q4T5_PARLV</name>
<evidence type="ECO:0000256" key="11">
    <source>
        <dbReference type="ARBA" id="ARBA00022801"/>
    </source>
</evidence>
<dbReference type="GO" id="GO:0006508">
    <property type="term" value="P:proteolysis"/>
    <property type="evidence" value="ECO:0007669"/>
    <property type="project" value="UniProtKB-KW"/>
</dbReference>
<evidence type="ECO:0000313" key="20">
    <source>
        <dbReference type="Proteomes" id="UP000231057"/>
    </source>
</evidence>
<evidence type="ECO:0000256" key="6">
    <source>
        <dbReference type="ARBA" id="ARBA00022438"/>
    </source>
</evidence>
<dbReference type="InterPro" id="IPR004155">
    <property type="entry name" value="PBS_lyase_HEAT"/>
</dbReference>
<dbReference type="Proteomes" id="UP000231057">
    <property type="component" value="Chromosome"/>
</dbReference>
<comment type="catalytic activity">
    <reaction evidence="1">
        <text>Release of an N-terminal amino acid, Xaa-|-Yaa- from a peptide, amide or arylamide. Xaa is preferably Ala, but may be most amino acids including Pro (slow action). When a terminal hydrophobic residue is followed by a prolyl residue, the two may be released as an intact Xaa-Pro dipeptide.</text>
        <dbReference type="EC" id="3.4.11.2"/>
    </reaction>
</comment>
<dbReference type="Gene3D" id="2.60.40.1730">
    <property type="entry name" value="tricorn interacting facor f3 domain"/>
    <property type="match status" value="1"/>
</dbReference>
<keyword evidence="9" id="KW-0479">Metal-binding</keyword>
<dbReference type="Pfam" id="PF01433">
    <property type="entry name" value="Peptidase_M1"/>
    <property type="match status" value="1"/>
</dbReference>
<dbReference type="Pfam" id="PF13646">
    <property type="entry name" value="HEAT_2"/>
    <property type="match status" value="1"/>
</dbReference>
<dbReference type="FunFam" id="1.10.390.10:FF:000013">
    <property type="entry name" value="Aminopeptidase N"/>
    <property type="match status" value="1"/>
</dbReference>
<keyword evidence="11" id="KW-0378">Hydrolase</keyword>
<dbReference type="PRINTS" id="PR00756">
    <property type="entry name" value="ALADIPTASE"/>
</dbReference>
<evidence type="ECO:0000313" key="19">
    <source>
        <dbReference type="EMBL" id="ATS19503.1"/>
    </source>
</evidence>
<feature type="domain" description="Peptidase M1 membrane alanine aminopeptidase" evidence="17">
    <location>
        <begin position="231"/>
        <end position="440"/>
    </location>
</feature>
<keyword evidence="8" id="KW-0645">Protease</keyword>
<keyword evidence="12" id="KW-0862">Zinc</keyword>
<dbReference type="PANTHER" id="PTHR11533">
    <property type="entry name" value="PROTEASE M1 ZINC METALLOPROTEASE"/>
    <property type="match status" value="1"/>
</dbReference>
<keyword evidence="16" id="KW-0175">Coiled coil</keyword>
<dbReference type="PANTHER" id="PTHR11533:SF174">
    <property type="entry name" value="PUROMYCIN-SENSITIVE AMINOPEPTIDASE-RELATED"/>
    <property type="match status" value="1"/>
</dbReference>
<feature type="domain" description="Aminopeptidase N-like N-terminal" evidence="18">
    <location>
        <begin position="29"/>
        <end position="195"/>
    </location>
</feature>
<dbReference type="Pfam" id="PF17900">
    <property type="entry name" value="Peptidase_M1_N"/>
    <property type="match status" value="1"/>
</dbReference>
<dbReference type="GO" id="GO:0005615">
    <property type="term" value="C:extracellular space"/>
    <property type="evidence" value="ECO:0007669"/>
    <property type="project" value="TreeGrafter"/>
</dbReference>
<protein>
    <recommendedName>
        <fullName evidence="5">Aminopeptidase N</fullName>
        <ecNumber evidence="4">3.4.11.2</ecNumber>
    </recommendedName>
    <alternativeName>
        <fullName evidence="14">Alanine aminopeptidase</fullName>
    </alternativeName>
    <alternativeName>
        <fullName evidence="15">Lysyl aminopeptidase</fullName>
    </alternativeName>
</protein>